<sequence length="138" mass="15737">MTPKEYLKQTDAMKKHINSLEVDLEEMRALSCSVSAVRYGEERINSGTKNTEAPFIRSLERIAEMESKIEQAKQGLLNLKLTISELIDTLDDVDERAVLRARYVNGKSWSVIAKQMCYSQSTVHRIHANALKHFPTLN</sequence>
<dbReference type="InterPro" id="IPR010861">
    <property type="entry name" value="DUF1492"/>
</dbReference>
<reference evidence="1 2" key="1">
    <citation type="submission" date="2018-10" db="EMBL/GenBank/DDBJ databases">
        <title>Comparative Genomics Analysis of the Streptococcus dysgalactiae subspecies dysgalactiae.</title>
        <authorList>
            <person name="Koh T.H."/>
            <person name="Abdul Rahman N."/>
            <person name="Sessions O.M."/>
        </authorList>
    </citation>
    <scope>NUCLEOTIDE SEQUENCE [LARGE SCALE GENOMIC DNA]</scope>
    <source>
        <strain evidence="1 2">DB60705-15</strain>
    </source>
</reference>
<evidence type="ECO:0000313" key="2">
    <source>
        <dbReference type="Proteomes" id="UP000347383"/>
    </source>
</evidence>
<dbReference type="EMBL" id="CP033165">
    <property type="protein sequence ID" value="QGH02296.1"/>
    <property type="molecule type" value="Genomic_DNA"/>
</dbReference>
<accession>A0A9X7X998</accession>
<proteinExistence type="predicted"/>
<dbReference type="InterPro" id="IPR013324">
    <property type="entry name" value="RNA_pol_sigma_r3/r4-like"/>
</dbReference>
<name>A0A9X7X998_STRDY</name>
<dbReference type="RefSeq" id="WP_113837343.1">
    <property type="nucleotide sequence ID" value="NZ_CP033165.1"/>
</dbReference>
<evidence type="ECO:0000313" key="1">
    <source>
        <dbReference type="EMBL" id="QGH02296.1"/>
    </source>
</evidence>
<dbReference type="Proteomes" id="UP000347383">
    <property type="component" value="Chromosome"/>
</dbReference>
<dbReference type="Pfam" id="PF07374">
    <property type="entry name" value="DUF1492"/>
    <property type="match status" value="1"/>
</dbReference>
<dbReference type="SUPFAM" id="SSF88659">
    <property type="entry name" value="Sigma3 and sigma4 domains of RNA polymerase sigma factors"/>
    <property type="match status" value="1"/>
</dbReference>
<gene>
    <name evidence="1" type="ORF">EA457_06965</name>
</gene>
<organism evidence="1 2">
    <name type="scientific">Streptococcus dysgalactiae subsp. dysgalactiae</name>
    <dbReference type="NCBI Taxonomy" id="99822"/>
    <lineage>
        <taxon>Bacteria</taxon>
        <taxon>Bacillati</taxon>
        <taxon>Bacillota</taxon>
        <taxon>Bacilli</taxon>
        <taxon>Lactobacillales</taxon>
        <taxon>Streptococcaceae</taxon>
        <taxon>Streptococcus</taxon>
    </lineage>
</organism>
<protein>
    <submittedName>
        <fullName evidence="1">DUF1492 domain-containing protein</fullName>
    </submittedName>
</protein>
<dbReference type="AlphaFoldDB" id="A0A9X7X998"/>
<dbReference type="Gene3D" id="1.20.140.160">
    <property type="match status" value="1"/>
</dbReference>